<dbReference type="GO" id="GO:0016020">
    <property type="term" value="C:membrane"/>
    <property type="evidence" value="ECO:0007669"/>
    <property type="project" value="UniProtKB-SubCell"/>
</dbReference>
<evidence type="ECO:0000256" key="4">
    <source>
        <dbReference type="ARBA" id="ARBA00023136"/>
    </source>
</evidence>
<feature type="transmembrane region" description="Helical" evidence="5">
    <location>
        <begin position="7"/>
        <end position="25"/>
    </location>
</feature>
<keyword evidence="4 5" id="KW-0472">Membrane</keyword>
<evidence type="ECO:0000256" key="5">
    <source>
        <dbReference type="SAM" id="Phobius"/>
    </source>
</evidence>
<reference evidence="6" key="1">
    <citation type="journal article" date="2023" name="Antibiotics">
        <title>Prevalence and Molecular Characterization of Methicillin-Resistant Staphylococci (MRS) and Mammaliicocci (MRM) in Dromedary Camels from Algeria: First Detection of SCCmec-mecC Hybrid in Methicillin-Resistant Mammaliicoccus lentus.</title>
        <authorList>
            <person name="Belhout C."/>
            <person name="Boyen F."/>
            <person name="Vereecke N."/>
            <person name="Theuns S."/>
            <person name="Taibi N."/>
            <person name="Stegger M."/>
            <person name="de la Fe-Rodriguez P.Y."/>
            <person name="Bouayad L."/>
            <person name="Elgroud R."/>
            <person name="Butaye P."/>
        </authorList>
    </citation>
    <scope>NUCLEOTIDE SEQUENCE</scope>
    <source>
        <strain evidence="6">7048</strain>
    </source>
</reference>
<accession>A0AAX3W5A8</accession>
<evidence type="ECO:0000313" key="6">
    <source>
        <dbReference type="EMBL" id="WHI60463.1"/>
    </source>
</evidence>
<evidence type="ECO:0000313" key="7">
    <source>
        <dbReference type="Proteomes" id="UP001223261"/>
    </source>
</evidence>
<dbReference type="PANTHER" id="PTHR39157:SF1">
    <property type="entry name" value="DOXX FAMILY PROTEIN"/>
    <property type="match status" value="1"/>
</dbReference>
<proteinExistence type="predicted"/>
<sequence>MKKLYQILFLIIRIVSGIYILRQGYEKLTGGFSLGGLTKVIAQNQDSPKWYKHFFKIIIEPYTSYWEWIIPIGEIMIGLALIIGFLEYSAALFGIFIMINNILADMIFTYPVQLSGFIFIALNKECINSTSVKKFINKFNKKEAG</sequence>
<evidence type="ECO:0000256" key="3">
    <source>
        <dbReference type="ARBA" id="ARBA00022989"/>
    </source>
</evidence>
<name>A0AAX3W5A8_MAMLE</name>
<dbReference type="InterPro" id="IPR032808">
    <property type="entry name" value="DoxX"/>
</dbReference>
<dbReference type="Pfam" id="PF07681">
    <property type="entry name" value="DoxX"/>
    <property type="match status" value="1"/>
</dbReference>
<dbReference type="Proteomes" id="UP001223261">
    <property type="component" value="Chromosome"/>
</dbReference>
<gene>
    <name evidence="6" type="ORF">PYH69_02220</name>
</gene>
<dbReference type="RefSeq" id="WP_282862566.1">
    <property type="nucleotide sequence ID" value="NZ_CP118848.1"/>
</dbReference>
<evidence type="ECO:0000256" key="2">
    <source>
        <dbReference type="ARBA" id="ARBA00022692"/>
    </source>
</evidence>
<evidence type="ECO:0000256" key="1">
    <source>
        <dbReference type="ARBA" id="ARBA00004141"/>
    </source>
</evidence>
<keyword evidence="2 5" id="KW-0812">Transmembrane</keyword>
<feature type="transmembrane region" description="Helical" evidence="5">
    <location>
        <begin position="75"/>
        <end position="99"/>
    </location>
</feature>
<keyword evidence="3 5" id="KW-1133">Transmembrane helix</keyword>
<dbReference type="PANTHER" id="PTHR39157">
    <property type="entry name" value="INTEGRAL MEMBRANE PROTEIN-RELATED"/>
    <property type="match status" value="1"/>
</dbReference>
<dbReference type="EMBL" id="CP118848">
    <property type="protein sequence ID" value="WHI60463.1"/>
    <property type="molecule type" value="Genomic_DNA"/>
</dbReference>
<organism evidence="6 7">
    <name type="scientific">Mammaliicoccus lentus</name>
    <name type="common">Staphylococcus lentus</name>
    <dbReference type="NCBI Taxonomy" id="42858"/>
    <lineage>
        <taxon>Bacteria</taxon>
        <taxon>Bacillati</taxon>
        <taxon>Bacillota</taxon>
        <taxon>Bacilli</taxon>
        <taxon>Bacillales</taxon>
        <taxon>Staphylococcaceae</taxon>
        <taxon>Mammaliicoccus</taxon>
    </lineage>
</organism>
<dbReference type="AlphaFoldDB" id="A0AAX3W5A8"/>
<protein>
    <submittedName>
        <fullName evidence="6">DoxX family protein</fullName>
    </submittedName>
</protein>
<comment type="subcellular location">
    <subcellularLocation>
        <location evidence="1">Membrane</location>
        <topology evidence="1">Multi-pass membrane protein</topology>
    </subcellularLocation>
</comment>